<organism evidence="1 2">
    <name type="scientific">Dissostichus mawsoni</name>
    <name type="common">Antarctic cod</name>
    <dbReference type="NCBI Taxonomy" id="36200"/>
    <lineage>
        <taxon>Eukaryota</taxon>
        <taxon>Metazoa</taxon>
        <taxon>Chordata</taxon>
        <taxon>Craniata</taxon>
        <taxon>Vertebrata</taxon>
        <taxon>Euteleostomi</taxon>
        <taxon>Actinopterygii</taxon>
        <taxon>Neopterygii</taxon>
        <taxon>Teleostei</taxon>
        <taxon>Neoteleostei</taxon>
        <taxon>Acanthomorphata</taxon>
        <taxon>Eupercaria</taxon>
        <taxon>Perciformes</taxon>
        <taxon>Notothenioidei</taxon>
        <taxon>Nototheniidae</taxon>
        <taxon>Dissostichus</taxon>
    </lineage>
</organism>
<keyword evidence="2" id="KW-1185">Reference proteome</keyword>
<dbReference type="Proteomes" id="UP000518266">
    <property type="component" value="Unassembled WGS sequence"/>
</dbReference>
<dbReference type="EMBL" id="JAAKFY010000004">
    <property type="protein sequence ID" value="KAF3857544.1"/>
    <property type="molecule type" value="Genomic_DNA"/>
</dbReference>
<accession>A0A7J5Z6X9</accession>
<sequence length="113" mass="12530">MARRHRCCSGGKAVYAGRVNNNCTEEDEDEEFTVDEELLAAWSPDLDSVTSFMAEAMRLSSDSTTLELLSDRRSLSMVSVDSEDWQVIGEIHVSQSWARSGPTVSLKMVQPSV</sequence>
<evidence type="ECO:0000313" key="2">
    <source>
        <dbReference type="Proteomes" id="UP000518266"/>
    </source>
</evidence>
<evidence type="ECO:0000313" key="1">
    <source>
        <dbReference type="EMBL" id="KAF3857544.1"/>
    </source>
</evidence>
<gene>
    <name evidence="1" type="ORF">F7725_010745</name>
</gene>
<protein>
    <submittedName>
        <fullName evidence="1">Uncharacterized protein</fullName>
    </submittedName>
</protein>
<proteinExistence type="predicted"/>
<comment type="caution">
    <text evidence="1">The sequence shown here is derived from an EMBL/GenBank/DDBJ whole genome shotgun (WGS) entry which is preliminary data.</text>
</comment>
<reference evidence="1 2" key="1">
    <citation type="submission" date="2020-03" db="EMBL/GenBank/DDBJ databases">
        <title>Dissostichus mawsoni Genome sequencing and assembly.</title>
        <authorList>
            <person name="Park H."/>
        </authorList>
    </citation>
    <scope>NUCLEOTIDE SEQUENCE [LARGE SCALE GENOMIC DNA]</scope>
    <source>
        <strain evidence="1">DM0001</strain>
        <tissue evidence="1">Muscle</tissue>
    </source>
</reference>
<dbReference type="AlphaFoldDB" id="A0A7J5Z6X9"/>
<name>A0A7J5Z6X9_DISMA</name>